<reference evidence="6 7" key="1">
    <citation type="submission" date="2016-08" db="EMBL/GenBank/DDBJ databases">
        <title>Complete genome sequence of Spiroplasma helicoides TABS-2 (DSM 22551).</title>
        <authorList>
            <person name="Shen W.-Y."/>
            <person name="Lo W.-S."/>
            <person name="Lai Y.-C."/>
            <person name="Kuo C.-H."/>
        </authorList>
    </citation>
    <scope>NUCLEOTIDE SEQUENCE [LARGE SCALE GENOMIC DNA]</scope>
    <source>
        <strain evidence="6 7">TABS-2</strain>
    </source>
</reference>
<dbReference type="AlphaFoldDB" id="A0A1B3SKN1"/>
<dbReference type="GO" id="GO:0008982">
    <property type="term" value="F:protein-N(PI)-phosphohistidine-sugar phosphotransferase activity"/>
    <property type="evidence" value="ECO:0007669"/>
    <property type="project" value="InterPro"/>
</dbReference>
<dbReference type="Gene3D" id="3.40.50.2300">
    <property type="match status" value="1"/>
</dbReference>
<dbReference type="Pfam" id="PF00359">
    <property type="entry name" value="PTS_EIIA_2"/>
    <property type="match status" value="1"/>
</dbReference>
<dbReference type="PANTHER" id="PTHR30185">
    <property type="entry name" value="CRYPTIC BETA-GLUCOSIDE BGL OPERON ANTITERMINATOR"/>
    <property type="match status" value="1"/>
</dbReference>
<accession>A0A1B3SKN1</accession>
<dbReference type="PROSITE" id="PS51094">
    <property type="entry name" value="PTS_EIIA_TYPE_2"/>
    <property type="match status" value="1"/>
</dbReference>
<dbReference type="OrthoDB" id="1640042at2"/>
<feature type="domain" description="PTS EIIA type-2" evidence="4">
    <location>
        <begin position="490"/>
        <end position="626"/>
    </location>
</feature>
<dbReference type="STRING" id="216938.SHELI_v1c05430"/>
<dbReference type="InterPro" id="IPR050661">
    <property type="entry name" value="BglG_antiterminators"/>
</dbReference>
<proteinExistence type="predicted"/>
<dbReference type="CDD" id="cd00211">
    <property type="entry name" value="PTS_IIA_fru"/>
    <property type="match status" value="1"/>
</dbReference>
<protein>
    <submittedName>
        <fullName evidence="6">PTS system, mannitol-specific IIA component</fullName>
    </submittedName>
</protein>
<keyword evidence="2" id="KW-0804">Transcription</keyword>
<evidence type="ECO:0000259" key="4">
    <source>
        <dbReference type="PROSITE" id="PS51094"/>
    </source>
</evidence>
<dbReference type="Proteomes" id="UP000094378">
    <property type="component" value="Chromosome"/>
</dbReference>
<dbReference type="EMBL" id="CP017015">
    <property type="protein sequence ID" value="AOG60494.1"/>
    <property type="molecule type" value="Genomic_DNA"/>
</dbReference>
<gene>
    <name evidence="6" type="primary">cmtB</name>
    <name evidence="6" type="ORF">SHELI_v1c05430</name>
</gene>
<feature type="domain" description="PTS EIIB type-2" evidence="5">
    <location>
        <begin position="393"/>
        <end position="482"/>
    </location>
</feature>
<dbReference type="PROSITE" id="PS00372">
    <property type="entry name" value="PTS_EIIA_TYPE_2_HIS"/>
    <property type="match status" value="1"/>
</dbReference>
<evidence type="ECO:0000313" key="6">
    <source>
        <dbReference type="EMBL" id="AOG60494.1"/>
    </source>
</evidence>
<dbReference type="InterPro" id="IPR007737">
    <property type="entry name" value="Mga_HTH"/>
</dbReference>
<name>A0A1B3SKN1_9MOLU</name>
<dbReference type="GO" id="GO:0009401">
    <property type="term" value="P:phosphoenolpyruvate-dependent sugar phosphotransferase system"/>
    <property type="evidence" value="ECO:0007669"/>
    <property type="project" value="InterPro"/>
</dbReference>
<dbReference type="Pfam" id="PF05043">
    <property type="entry name" value="Mga"/>
    <property type="match status" value="1"/>
</dbReference>
<dbReference type="PROSITE" id="PS51099">
    <property type="entry name" value="PTS_EIIB_TYPE_2"/>
    <property type="match status" value="1"/>
</dbReference>
<dbReference type="KEGG" id="shj:SHELI_v1c05430"/>
<keyword evidence="3" id="KW-0175">Coiled coil</keyword>
<keyword evidence="7" id="KW-1185">Reference proteome</keyword>
<dbReference type="InterPro" id="IPR016152">
    <property type="entry name" value="PTrfase/Anion_transptr"/>
</dbReference>
<dbReference type="PANTHER" id="PTHR30185:SF18">
    <property type="entry name" value="TRANSCRIPTIONAL REGULATOR MTLR"/>
    <property type="match status" value="1"/>
</dbReference>
<dbReference type="InterPro" id="IPR002178">
    <property type="entry name" value="PTS_EIIA_type-2_dom"/>
</dbReference>
<keyword evidence="1" id="KW-0805">Transcription regulation</keyword>
<sequence length="626" mass="73876">MGFQTMKKERQLRILYTLINYKNIESKVIINHFDISDKTLNRDLEEINDFLQKLGNFKLLLNETDIKFIGNTEDILNYLQLDDKFLLKEERLLYILLTLLRDQTTTKLQIIDDLDISANILEDDLEELNGLLKKYDLKLLINKQGIKVPEINKNSEISILIDITTKYILFKKVYSVLKLNKIEKLFSNYIYNFLKNRYQINVYNKIFYWLIEFTSNQINVSNLNLIILAIKITYWLNHPKNKKILDQVEKIEYYNEFVTLAKDIYSSDDIGLFFIKQALDDDSNNKIKSFIKDLNQDIKKLFNNKMALSDEMNERIINHISSNLFVENVDEFIIEEYSRNLDSYKIKYKELWYFIEKNLKKYFNDKKNINLLIYEIFIHVLVWFDSYIYEKKLKFLTICIGGMGQSAMIKNHLSSLYRNAVVKNISYSMINKDKLKNFDLVISSIDISETNLDNLIVMPIILLLSKKNEIHKIISEKLYENLVGEKMKNEILKKDNIKINQTAKNKVEAIKQCGQLLKQLGYVEESYIDSMIEREKKFSVYIGNYLAIPHGMDDKGVIKDGIVIMHYKNPVDYDSNPVNFFIGIAAKSDKHVDILANIAEKMMELELVEDLIKNPSEDRFLQEFNF</sequence>
<dbReference type="PATRIC" id="fig|216938.3.peg.555"/>
<evidence type="ECO:0000256" key="2">
    <source>
        <dbReference type="ARBA" id="ARBA00023163"/>
    </source>
</evidence>
<evidence type="ECO:0000256" key="1">
    <source>
        <dbReference type="ARBA" id="ARBA00023015"/>
    </source>
</evidence>
<dbReference type="InterPro" id="IPR013011">
    <property type="entry name" value="PTS_EIIB_2"/>
</dbReference>
<dbReference type="SUPFAM" id="SSF55804">
    <property type="entry name" value="Phoshotransferase/anion transport protein"/>
    <property type="match status" value="1"/>
</dbReference>
<evidence type="ECO:0000259" key="5">
    <source>
        <dbReference type="PROSITE" id="PS51099"/>
    </source>
</evidence>
<dbReference type="Gene3D" id="3.40.930.10">
    <property type="entry name" value="Mannitol-specific EII, Chain A"/>
    <property type="match status" value="1"/>
</dbReference>
<evidence type="ECO:0000313" key="7">
    <source>
        <dbReference type="Proteomes" id="UP000094378"/>
    </source>
</evidence>
<organism evidence="6 7">
    <name type="scientific">Spiroplasma helicoides</name>
    <dbReference type="NCBI Taxonomy" id="216938"/>
    <lineage>
        <taxon>Bacteria</taxon>
        <taxon>Bacillati</taxon>
        <taxon>Mycoplasmatota</taxon>
        <taxon>Mollicutes</taxon>
        <taxon>Entomoplasmatales</taxon>
        <taxon>Spiroplasmataceae</taxon>
        <taxon>Spiroplasma</taxon>
    </lineage>
</organism>
<evidence type="ECO:0000256" key="3">
    <source>
        <dbReference type="SAM" id="Coils"/>
    </source>
</evidence>
<feature type="coiled-coil region" evidence="3">
    <location>
        <begin position="111"/>
        <end position="138"/>
    </location>
</feature>